<comment type="similarity">
    <text evidence="1">Belongs to the PP2C family.</text>
</comment>
<comment type="cofactor">
    <cofactor evidence="1">
        <name>Mn(2+)</name>
        <dbReference type="ChEBI" id="CHEBI:29035"/>
    </cofactor>
</comment>
<dbReference type="SMART" id="SM00332">
    <property type="entry name" value="PP2Cc"/>
    <property type="match status" value="1"/>
</dbReference>
<dbReference type="PANTHER" id="PTHR12320:SF1">
    <property type="entry name" value="PROTEIN PHOSPHATASE PTC7 HOMOLOG"/>
    <property type="match status" value="1"/>
</dbReference>
<feature type="transmembrane region" description="Helical" evidence="2">
    <location>
        <begin position="12"/>
        <end position="35"/>
    </location>
</feature>
<dbReference type="Pfam" id="PF07228">
    <property type="entry name" value="SpoIIE"/>
    <property type="match status" value="1"/>
</dbReference>
<comment type="catalytic activity">
    <reaction evidence="1">
        <text>O-phospho-L-seryl-[protein] + H2O = L-seryl-[protein] + phosphate</text>
        <dbReference type="Rhea" id="RHEA:20629"/>
        <dbReference type="Rhea" id="RHEA-COMP:9863"/>
        <dbReference type="Rhea" id="RHEA-COMP:11604"/>
        <dbReference type="ChEBI" id="CHEBI:15377"/>
        <dbReference type="ChEBI" id="CHEBI:29999"/>
        <dbReference type="ChEBI" id="CHEBI:43474"/>
        <dbReference type="ChEBI" id="CHEBI:83421"/>
        <dbReference type="EC" id="3.1.3.16"/>
    </reaction>
</comment>
<evidence type="ECO:0000313" key="5">
    <source>
        <dbReference type="Proteomes" id="UP000422736"/>
    </source>
</evidence>
<protein>
    <recommendedName>
        <fullName evidence="1">Protein phosphatase</fullName>
        <ecNumber evidence="1">3.1.3.16</ecNumber>
    </recommendedName>
</protein>
<evidence type="ECO:0000256" key="1">
    <source>
        <dbReference type="RuleBase" id="RU366020"/>
    </source>
</evidence>
<keyword evidence="1" id="KW-0460">Magnesium</keyword>
<evidence type="ECO:0000259" key="3">
    <source>
        <dbReference type="PROSITE" id="PS51746"/>
    </source>
</evidence>
<dbReference type="SUPFAM" id="SSF81606">
    <property type="entry name" value="PP2C-like"/>
    <property type="match status" value="1"/>
</dbReference>
<keyword evidence="1" id="KW-0904">Protein phosphatase</keyword>
<comment type="cofactor">
    <cofactor evidence="1">
        <name>Mg(2+)</name>
        <dbReference type="ChEBI" id="CHEBI:18420"/>
    </cofactor>
</comment>
<dbReference type="InterPro" id="IPR036457">
    <property type="entry name" value="PPM-type-like_dom_sf"/>
</dbReference>
<evidence type="ECO:0000256" key="2">
    <source>
        <dbReference type="SAM" id="Phobius"/>
    </source>
</evidence>
<keyword evidence="2" id="KW-0472">Membrane</keyword>
<feature type="domain" description="PPM-type phosphatase" evidence="3">
    <location>
        <begin position="88"/>
        <end position="347"/>
    </location>
</feature>
<keyword evidence="2" id="KW-1133">Transmembrane helix</keyword>
<name>A0ABX6EWK9_KLUMA</name>
<comment type="catalytic activity">
    <reaction evidence="1">
        <text>O-phospho-L-threonyl-[protein] + H2O = L-threonyl-[protein] + phosphate</text>
        <dbReference type="Rhea" id="RHEA:47004"/>
        <dbReference type="Rhea" id="RHEA-COMP:11060"/>
        <dbReference type="Rhea" id="RHEA-COMP:11605"/>
        <dbReference type="ChEBI" id="CHEBI:15377"/>
        <dbReference type="ChEBI" id="CHEBI:30013"/>
        <dbReference type="ChEBI" id="CHEBI:43474"/>
        <dbReference type="ChEBI" id="CHEBI:61977"/>
        <dbReference type="EC" id="3.1.3.16"/>
    </reaction>
</comment>
<dbReference type="PROSITE" id="PS51746">
    <property type="entry name" value="PPM_2"/>
    <property type="match status" value="1"/>
</dbReference>
<keyword evidence="1" id="KW-0464">Manganese</keyword>
<keyword evidence="2" id="KW-0812">Transmembrane</keyword>
<dbReference type="Gene3D" id="3.60.40.10">
    <property type="entry name" value="PPM-type phosphatase domain"/>
    <property type="match status" value="1"/>
</dbReference>
<dbReference type="EC" id="3.1.3.16" evidence="1"/>
<reference evidence="4 5" key="2">
    <citation type="submission" date="2019-11" db="EMBL/GenBank/DDBJ databases">
        <authorList>
            <person name="Lu H."/>
        </authorList>
    </citation>
    <scope>NUCLEOTIDE SEQUENCE [LARGE SCALE GENOMIC DNA]</scope>
    <source>
        <strain evidence="4 5">FIM1</strain>
    </source>
</reference>
<dbReference type="InterPro" id="IPR039123">
    <property type="entry name" value="PPTC7"/>
</dbReference>
<proteinExistence type="inferred from homology"/>
<dbReference type="CDD" id="cd00143">
    <property type="entry name" value="PP2Cc"/>
    <property type="match status" value="1"/>
</dbReference>
<sequence length="348" mass="37952">MFVGIRQNAPRALFRSKFPVLVAFLVYVLLTYFGIDYKTLSYRYFSSSAGSNSSNSWSSSSSSYPAASDGLNYNVAVAYQAKDRNEPIYAKLKASLESPTGEDNYFVAPRASSDIYAGVADGVGGWANHGYDSSAISRELCNAMKDIALGSGKNIPPKELLSMAYRTISDEGKVKVGGTTAIVAHLHPNGQLNVANLGDSWCGVFRDSKIAFQTEFQTVGFNAPYQLAIIPQKILDDAARNGGSFIMNKPSDADEYSFQLKKNDVVVLATDGVTDNIAVEDMELFLKDRMETDTPLQDITQEFVSKVVTLSKDPTFPSVFSQEYSKLAGQDYLGGKEDDITVVVIRVT</sequence>
<dbReference type="SMART" id="SM00331">
    <property type="entry name" value="PP2C_SIG"/>
    <property type="match status" value="1"/>
</dbReference>
<organism evidence="4 5">
    <name type="scientific">Kluyveromyces marxianus</name>
    <name type="common">Yeast</name>
    <name type="synonym">Candida kefyr</name>
    <dbReference type="NCBI Taxonomy" id="4911"/>
    <lineage>
        <taxon>Eukaryota</taxon>
        <taxon>Fungi</taxon>
        <taxon>Dikarya</taxon>
        <taxon>Ascomycota</taxon>
        <taxon>Saccharomycotina</taxon>
        <taxon>Saccharomycetes</taxon>
        <taxon>Saccharomycetales</taxon>
        <taxon>Saccharomycetaceae</taxon>
        <taxon>Kluyveromyces</taxon>
    </lineage>
</organism>
<keyword evidence="1" id="KW-0479">Metal-binding</keyword>
<evidence type="ECO:0000313" key="4">
    <source>
        <dbReference type="EMBL" id="QGN16725.1"/>
    </source>
</evidence>
<accession>A0ABX6EWK9</accession>
<gene>
    <name evidence="4" type="primary">PTC7</name>
    <name evidence="4" type="ORF">FIM1_3446</name>
</gene>
<dbReference type="EMBL" id="CP015058">
    <property type="protein sequence ID" value="QGN16725.1"/>
    <property type="molecule type" value="Genomic_DNA"/>
</dbReference>
<reference evidence="4 5" key="1">
    <citation type="submission" date="2016-03" db="EMBL/GenBank/DDBJ databases">
        <title>How can Kluyveromyces marxianus grow so fast - potential evolutionary course in Saccharomyces Complex revealed by comparative genomics.</title>
        <authorList>
            <person name="Mo W."/>
            <person name="Lu W."/>
            <person name="Yang X."/>
            <person name="Qi J."/>
            <person name="Lv H."/>
        </authorList>
    </citation>
    <scope>NUCLEOTIDE SEQUENCE [LARGE SCALE GENOMIC DNA]</scope>
    <source>
        <strain evidence="4 5">FIM1</strain>
    </source>
</reference>
<dbReference type="InterPro" id="IPR001932">
    <property type="entry name" value="PPM-type_phosphatase-like_dom"/>
</dbReference>
<dbReference type="PANTHER" id="PTHR12320">
    <property type="entry name" value="PROTEIN PHOSPHATASE 2C"/>
    <property type="match status" value="1"/>
</dbReference>
<keyword evidence="1" id="KW-0378">Hydrolase</keyword>
<dbReference type="Proteomes" id="UP000422736">
    <property type="component" value="Chromosome 5"/>
</dbReference>
<keyword evidence="5" id="KW-1185">Reference proteome</keyword>